<evidence type="ECO:0000256" key="7">
    <source>
        <dbReference type="ARBA" id="ARBA00023136"/>
    </source>
</evidence>
<evidence type="ECO:0000259" key="9">
    <source>
        <dbReference type="PROSITE" id="PS50928"/>
    </source>
</evidence>
<keyword evidence="2 8" id="KW-0813">Transport</keyword>
<comment type="subcellular location">
    <subcellularLocation>
        <location evidence="1 8">Cell membrane</location>
        <topology evidence="1 8">Multi-pass membrane protein</topology>
    </subcellularLocation>
</comment>
<comment type="similarity">
    <text evidence="8">Belongs to the binding-protein-dependent transport system permease family.</text>
</comment>
<reference evidence="10" key="2">
    <citation type="submission" date="2020-09" db="EMBL/GenBank/DDBJ databases">
        <authorList>
            <person name="Sun Q."/>
            <person name="Ohkuma M."/>
        </authorList>
    </citation>
    <scope>NUCLEOTIDE SEQUENCE</scope>
    <source>
        <strain evidence="10">JCM 19831</strain>
    </source>
</reference>
<dbReference type="NCBIfam" id="TIGR01726">
    <property type="entry name" value="HEQRo_perm_3TM"/>
    <property type="match status" value="1"/>
</dbReference>
<feature type="transmembrane region" description="Helical" evidence="8">
    <location>
        <begin position="182"/>
        <end position="205"/>
    </location>
</feature>
<dbReference type="Gene3D" id="1.10.3720.10">
    <property type="entry name" value="MetI-like"/>
    <property type="match status" value="1"/>
</dbReference>
<gene>
    <name evidence="10" type="ORF">GCM10007977_084080</name>
</gene>
<dbReference type="GO" id="GO:0006865">
    <property type="term" value="P:amino acid transport"/>
    <property type="evidence" value="ECO:0007669"/>
    <property type="project" value="UniProtKB-KW"/>
</dbReference>
<proteinExistence type="inferred from homology"/>
<dbReference type="InterPro" id="IPR010065">
    <property type="entry name" value="AA_ABC_transptr_permease_3TM"/>
</dbReference>
<keyword evidence="5" id="KW-0029">Amino-acid transport</keyword>
<dbReference type="AlphaFoldDB" id="A0A917X5H8"/>
<evidence type="ECO:0000313" key="10">
    <source>
        <dbReference type="EMBL" id="GGM69522.1"/>
    </source>
</evidence>
<name>A0A917X5H8_9ACTN</name>
<feature type="domain" description="ABC transmembrane type-1" evidence="9">
    <location>
        <begin position="13"/>
        <end position="199"/>
    </location>
</feature>
<keyword evidence="4 8" id="KW-0812">Transmembrane</keyword>
<dbReference type="PANTHER" id="PTHR30614:SF0">
    <property type="entry name" value="L-CYSTINE TRANSPORT SYSTEM PERMEASE PROTEIN TCYL"/>
    <property type="match status" value="1"/>
</dbReference>
<comment type="caution">
    <text evidence="10">The sequence shown here is derived from an EMBL/GenBank/DDBJ whole genome shotgun (WGS) entry which is preliminary data.</text>
</comment>
<dbReference type="PANTHER" id="PTHR30614">
    <property type="entry name" value="MEMBRANE COMPONENT OF AMINO ACID ABC TRANSPORTER"/>
    <property type="match status" value="1"/>
</dbReference>
<evidence type="ECO:0000256" key="5">
    <source>
        <dbReference type="ARBA" id="ARBA00022970"/>
    </source>
</evidence>
<dbReference type="Pfam" id="PF00528">
    <property type="entry name" value="BPD_transp_1"/>
    <property type="match status" value="1"/>
</dbReference>
<evidence type="ECO:0000256" key="8">
    <source>
        <dbReference type="RuleBase" id="RU363032"/>
    </source>
</evidence>
<keyword evidence="6 8" id="KW-1133">Transmembrane helix</keyword>
<dbReference type="EMBL" id="BMPI01000059">
    <property type="protein sequence ID" value="GGM69522.1"/>
    <property type="molecule type" value="Genomic_DNA"/>
</dbReference>
<feature type="transmembrane region" description="Helical" evidence="8">
    <location>
        <begin position="12"/>
        <end position="37"/>
    </location>
</feature>
<reference evidence="10" key="1">
    <citation type="journal article" date="2014" name="Int. J. Syst. Evol. Microbiol.">
        <title>Complete genome sequence of Corynebacterium casei LMG S-19264T (=DSM 44701T), isolated from a smear-ripened cheese.</title>
        <authorList>
            <consortium name="US DOE Joint Genome Institute (JGI-PGF)"/>
            <person name="Walter F."/>
            <person name="Albersmeier A."/>
            <person name="Kalinowski J."/>
            <person name="Ruckert C."/>
        </authorList>
    </citation>
    <scope>NUCLEOTIDE SEQUENCE</scope>
    <source>
        <strain evidence="10">JCM 19831</strain>
    </source>
</reference>
<evidence type="ECO:0000256" key="6">
    <source>
        <dbReference type="ARBA" id="ARBA00022989"/>
    </source>
</evidence>
<dbReference type="NCBIfam" id="TIGR03004">
    <property type="entry name" value="ectoine_ehuC"/>
    <property type="match status" value="1"/>
</dbReference>
<dbReference type="InterPro" id="IPR035906">
    <property type="entry name" value="MetI-like_sf"/>
</dbReference>
<dbReference type="GO" id="GO:0022857">
    <property type="term" value="F:transmembrane transporter activity"/>
    <property type="evidence" value="ECO:0007669"/>
    <property type="project" value="InterPro"/>
</dbReference>
<dbReference type="InterPro" id="IPR000515">
    <property type="entry name" value="MetI-like"/>
</dbReference>
<evidence type="ECO:0000256" key="2">
    <source>
        <dbReference type="ARBA" id="ARBA00022448"/>
    </source>
</evidence>
<dbReference type="CDD" id="cd06261">
    <property type="entry name" value="TM_PBP2"/>
    <property type="match status" value="1"/>
</dbReference>
<keyword evidence="7 8" id="KW-0472">Membrane</keyword>
<accession>A0A917X5H8</accession>
<evidence type="ECO:0000256" key="4">
    <source>
        <dbReference type="ARBA" id="ARBA00022692"/>
    </source>
</evidence>
<dbReference type="Proteomes" id="UP000642070">
    <property type="component" value="Unassembled WGS sequence"/>
</dbReference>
<evidence type="ECO:0000256" key="3">
    <source>
        <dbReference type="ARBA" id="ARBA00022475"/>
    </source>
</evidence>
<dbReference type="PROSITE" id="PS50928">
    <property type="entry name" value="ABC_TM1"/>
    <property type="match status" value="1"/>
</dbReference>
<protein>
    <submittedName>
        <fullName evidence="10">Ectoine/hydroxyectoine ABC transporter permease subunit EhuC</fullName>
    </submittedName>
</protein>
<organism evidence="10 11">
    <name type="scientific">Dactylosporangium sucinum</name>
    <dbReference type="NCBI Taxonomy" id="1424081"/>
    <lineage>
        <taxon>Bacteria</taxon>
        <taxon>Bacillati</taxon>
        <taxon>Actinomycetota</taxon>
        <taxon>Actinomycetes</taxon>
        <taxon>Micromonosporales</taxon>
        <taxon>Micromonosporaceae</taxon>
        <taxon>Dactylosporangium</taxon>
    </lineage>
</organism>
<evidence type="ECO:0000256" key="1">
    <source>
        <dbReference type="ARBA" id="ARBA00004651"/>
    </source>
</evidence>
<dbReference type="GO" id="GO:0043190">
    <property type="term" value="C:ATP-binding cassette (ABC) transporter complex"/>
    <property type="evidence" value="ECO:0007669"/>
    <property type="project" value="InterPro"/>
</dbReference>
<keyword evidence="3" id="KW-1003">Cell membrane</keyword>
<keyword evidence="11" id="KW-1185">Reference proteome</keyword>
<feature type="transmembrane region" description="Helical" evidence="8">
    <location>
        <begin position="49"/>
        <end position="72"/>
    </location>
</feature>
<dbReference type="RefSeq" id="WP_190255660.1">
    <property type="nucleotide sequence ID" value="NZ_BMPI01000059.1"/>
</dbReference>
<dbReference type="InterPro" id="IPR043429">
    <property type="entry name" value="ArtM/GltK/GlnP/TcyL/YhdX-like"/>
</dbReference>
<sequence>MTQTVVDSLLRGALVTLVVVAVAVLVAIPVALVAGLARLSRLRVVRLIAGAYVEVFRGTSALVQLFWAYFVLPEFGIVLPPLTVGCAVLGLNAGAYGAEIVRGAVNAVPRGQWEALQTLGIGRWQGMRWVVFPQAVPTMLPPAGNTLIDVLKASALVSLITVSDFTRAINQWATTGVLDLTLAYTLLLVGYFAMSMPLSGGMRLLERFYRRRLPSPHR</sequence>
<evidence type="ECO:0000313" key="11">
    <source>
        <dbReference type="Proteomes" id="UP000642070"/>
    </source>
</evidence>
<dbReference type="SUPFAM" id="SSF161098">
    <property type="entry name" value="MetI-like"/>
    <property type="match status" value="1"/>
</dbReference>
<dbReference type="InterPro" id="IPR014342">
    <property type="entry name" value="Ectoine_EhuC"/>
</dbReference>